<dbReference type="Pfam" id="PF02984">
    <property type="entry name" value="Cyclin_C"/>
    <property type="match status" value="1"/>
</dbReference>
<evidence type="ECO:0000256" key="2">
    <source>
        <dbReference type="ARBA" id="ARBA00023127"/>
    </source>
</evidence>
<dbReference type="EMBL" id="MU155264">
    <property type="protein sequence ID" value="KAF9477324.1"/>
    <property type="molecule type" value="Genomic_DNA"/>
</dbReference>
<dbReference type="PANTHER" id="PTHR10177">
    <property type="entry name" value="CYCLINS"/>
    <property type="match status" value="1"/>
</dbReference>
<keyword evidence="2 4" id="KW-0195">Cyclin</keyword>
<evidence type="ECO:0000259" key="7">
    <source>
        <dbReference type="SMART" id="SM01332"/>
    </source>
</evidence>
<dbReference type="GO" id="GO:0051301">
    <property type="term" value="P:cell division"/>
    <property type="evidence" value="ECO:0007669"/>
    <property type="project" value="UniProtKB-KW"/>
</dbReference>
<dbReference type="InterPro" id="IPR046965">
    <property type="entry name" value="Cyclin_A/B-like"/>
</dbReference>
<dbReference type="InterPro" id="IPR036915">
    <property type="entry name" value="Cyclin-like_sf"/>
</dbReference>
<keyword evidence="9" id="KW-1185">Reference proteome</keyword>
<keyword evidence="1" id="KW-0132">Cell division</keyword>
<evidence type="ECO:0000256" key="5">
    <source>
        <dbReference type="SAM" id="MobiDB-lite"/>
    </source>
</evidence>
<dbReference type="GO" id="GO:0044772">
    <property type="term" value="P:mitotic cell cycle phase transition"/>
    <property type="evidence" value="ECO:0007669"/>
    <property type="project" value="InterPro"/>
</dbReference>
<protein>
    <submittedName>
        <fullName evidence="8">A/B/D/E cyclin</fullName>
    </submittedName>
</protein>
<dbReference type="InterPro" id="IPR006671">
    <property type="entry name" value="Cyclin_N"/>
</dbReference>
<gene>
    <name evidence="8" type="ORF">BDN70DRAFT_896599</name>
</gene>
<feature type="compositionally biased region" description="Low complexity" evidence="5">
    <location>
        <begin position="118"/>
        <end position="128"/>
    </location>
</feature>
<dbReference type="Pfam" id="PF00134">
    <property type="entry name" value="Cyclin_N"/>
    <property type="match status" value="1"/>
</dbReference>
<dbReference type="AlphaFoldDB" id="A0A9P6CYI2"/>
<feature type="domain" description="Cyclin-like" evidence="6">
    <location>
        <begin position="398"/>
        <end position="479"/>
    </location>
</feature>
<evidence type="ECO:0000259" key="6">
    <source>
        <dbReference type="SMART" id="SM00385"/>
    </source>
</evidence>
<dbReference type="InterPro" id="IPR048258">
    <property type="entry name" value="Cyclins_cyclin-box"/>
</dbReference>
<dbReference type="SMART" id="SM01332">
    <property type="entry name" value="Cyclin_C"/>
    <property type="match status" value="1"/>
</dbReference>
<comment type="similarity">
    <text evidence="4">Belongs to the cyclin family.</text>
</comment>
<evidence type="ECO:0000256" key="3">
    <source>
        <dbReference type="ARBA" id="ARBA00023306"/>
    </source>
</evidence>
<dbReference type="InterPro" id="IPR013763">
    <property type="entry name" value="Cyclin-like_dom"/>
</dbReference>
<dbReference type="InterPro" id="IPR004367">
    <property type="entry name" value="Cyclin_C-dom"/>
</dbReference>
<evidence type="ECO:0000313" key="9">
    <source>
        <dbReference type="Proteomes" id="UP000807469"/>
    </source>
</evidence>
<dbReference type="Proteomes" id="UP000807469">
    <property type="component" value="Unassembled WGS sequence"/>
</dbReference>
<dbReference type="OrthoDB" id="5590282at2759"/>
<reference evidence="8" key="1">
    <citation type="submission" date="2020-11" db="EMBL/GenBank/DDBJ databases">
        <authorList>
            <consortium name="DOE Joint Genome Institute"/>
            <person name="Ahrendt S."/>
            <person name="Riley R."/>
            <person name="Andreopoulos W."/>
            <person name="Labutti K."/>
            <person name="Pangilinan J."/>
            <person name="Ruiz-Duenas F.J."/>
            <person name="Barrasa J.M."/>
            <person name="Sanchez-Garcia M."/>
            <person name="Camarero S."/>
            <person name="Miyauchi S."/>
            <person name="Serrano A."/>
            <person name="Linde D."/>
            <person name="Babiker R."/>
            <person name="Drula E."/>
            <person name="Ayuso-Fernandez I."/>
            <person name="Pacheco R."/>
            <person name="Padilla G."/>
            <person name="Ferreira P."/>
            <person name="Barriuso J."/>
            <person name="Kellner H."/>
            <person name="Castanera R."/>
            <person name="Alfaro M."/>
            <person name="Ramirez L."/>
            <person name="Pisabarro A.G."/>
            <person name="Kuo A."/>
            <person name="Tritt A."/>
            <person name="Lipzen A."/>
            <person name="He G."/>
            <person name="Yan M."/>
            <person name="Ng V."/>
            <person name="Cullen D."/>
            <person name="Martin F."/>
            <person name="Rosso M.-N."/>
            <person name="Henrissat B."/>
            <person name="Hibbett D."/>
            <person name="Martinez A.T."/>
            <person name="Grigoriev I.V."/>
        </authorList>
    </citation>
    <scope>NUCLEOTIDE SEQUENCE</scope>
    <source>
        <strain evidence="8">CIRM-BRFM 674</strain>
    </source>
</reference>
<dbReference type="FunFam" id="1.10.472.10:FF:000001">
    <property type="entry name" value="G2/mitotic-specific cyclin"/>
    <property type="match status" value="1"/>
</dbReference>
<dbReference type="PROSITE" id="PS00292">
    <property type="entry name" value="CYCLINS"/>
    <property type="match status" value="1"/>
</dbReference>
<dbReference type="InterPro" id="IPR039361">
    <property type="entry name" value="Cyclin"/>
</dbReference>
<name>A0A9P6CYI2_9AGAR</name>
<dbReference type="PIRSF" id="PIRSF001771">
    <property type="entry name" value="Cyclin_A_B_D_E"/>
    <property type="match status" value="1"/>
</dbReference>
<evidence type="ECO:0000256" key="4">
    <source>
        <dbReference type="RuleBase" id="RU000383"/>
    </source>
</evidence>
<comment type="caution">
    <text evidence="8">The sequence shown here is derived from an EMBL/GenBank/DDBJ whole genome shotgun (WGS) entry which is preliminary data.</text>
</comment>
<proteinExistence type="inferred from homology"/>
<evidence type="ECO:0000256" key="1">
    <source>
        <dbReference type="ARBA" id="ARBA00022618"/>
    </source>
</evidence>
<keyword evidence="3" id="KW-0131">Cell cycle</keyword>
<dbReference type="Gene3D" id="1.10.472.10">
    <property type="entry name" value="Cyclin-like"/>
    <property type="match status" value="2"/>
</dbReference>
<dbReference type="SMART" id="SM00385">
    <property type="entry name" value="CYCLIN"/>
    <property type="match status" value="2"/>
</dbReference>
<feature type="compositionally biased region" description="Low complexity" evidence="5">
    <location>
        <begin position="150"/>
        <end position="165"/>
    </location>
</feature>
<feature type="region of interest" description="Disordered" evidence="5">
    <location>
        <begin position="100"/>
        <end position="168"/>
    </location>
</feature>
<dbReference type="SUPFAM" id="SSF47954">
    <property type="entry name" value="Cyclin-like"/>
    <property type="match status" value="2"/>
</dbReference>
<organism evidence="8 9">
    <name type="scientific">Pholiota conissans</name>
    <dbReference type="NCBI Taxonomy" id="109636"/>
    <lineage>
        <taxon>Eukaryota</taxon>
        <taxon>Fungi</taxon>
        <taxon>Dikarya</taxon>
        <taxon>Basidiomycota</taxon>
        <taxon>Agaricomycotina</taxon>
        <taxon>Agaricomycetes</taxon>
        <taxon>Agaricomycetidae</taxon>
        <taxon>Agaricales</taxon>
        <taxon>Agaricineae</taxon>
        <taxon>Strophariaceae</taxon>
        <taxon>Pholiota</taxon>
    </lineage>
</organism>
<evidence type="ECO:0000313" key="8">
    <source>
        <dbReference type="EMBL" id="KAF9477324.1"/>
    </source>
</evidence>
<dbReference type="GO" id="GO:0016538">
    <property type="term" value="F:cyclin-dependent protein serine/threonine kinase regulator activity"/>
    <property type="evidence" value="ECO:0007669"/>
    <property type="project" value="InterPro"/>
</dbReference>
<accession>A0A9P6CYI2</accession>
<feature type="domain" description="Cyclin C-terminal" evidence="7">
    <location>
        <begin position="394"/>
        <end position="509"/>
    </location>
</feature>
<sequence length="561" mass="62954">MSSIPVRRTTRVVRSTKDNENANARPSRIVTTRSKTVLGAGATATSATTRATASTAASKAKAVASNVTKDEKETGIKRKREVLVEVTGPLTNNKNKVAGTVAKGKEGSSSSTDKLKNAAATTTTTVAASEKPKPAVKPPSRRLAGGAVPRRVVTRATSESTTASKTETEAPLLVKPTVEPIQEKMEIEPTAEDEEAKRVFKRRHTDEKLIVHAKFLDDSRISQAEADRIANELQAVEPSSANAQLWDDLDAEDFDDPIMVSEYVVDVCKYLKQIEVETLPNPDYMKDQSEITWQHRGVLVDWLLQVHGRFGLLAESLFLSVNILDRFLGSRPISISKLQLVGITSFFIATKFEETYAPSVKEIKFLADDQYTIEEILKAERYILRTLDWDLRSPGPMGWLRRASKADDCEVHARTIGKYLLEIGLVERRFVGVVPSLMAAAALWLARLSLGREEWTPNLEHYTTYSEKELLPIANIMLEYIITNPVQHEALFKKYSAKRYYRCSIFMQAWGLERWPENGIVNLKKDLPEIKDEIRRHREYVVAQEARALRRQEAIDCEARA</sequence>
<feature type="domain" description="Cyclin-like" evidence="6">
    <location>
        <begin position="301"/>
        <end position="385"/>
    </location>
</feature>
<feature type="region of interest" description="Disordered" evidence="5">
    <location>
        <begin position="1"/>
        <end position="26"/>
    </location>
</feature>